<dbReference type="Proteomes" id="UP000215361">
    <property type="component" value="Unassembled WGS sequence"/>
</dbReference>
<evidence type="ECO:0000313" key="3">
    <source>
        <dbReference type="EMBL" id="OXZ38445.1"/>
    </source>
</evidence>
<dbReference type="InterPro" id="IPR050190">
    <property type="entry name" value="UPF0213_domain"/>
</dbReference>
<protein>
    <recommendedName>
        <fullName evidence="2">GIY-YIG domain-containing protein</fullName>
    </recommendedName>
</protein>
<dbReference type="PROSITE" id="PS50164">
    <property type="entry name" value="GIY_YIG"/>
    <property type="match status" value="1"/>
</dbReference>
<dbReference type="EMBL" id="NDYI01000010">
    <property type="protein sequence ID" value="OXZ38445.1"/>
    <property type="molecule type" value="Genomic_DNA"/>
</dbReference>
<name>A0A233W1B8_FINMA</name>
<evidence type="ECO:0000313" key="4">
    <source>
        <dbReference type="Proteomes" id="UP000215361"/>
    </source>
</evidence>
<comment type="caution">
    <text evidence="3">The sequence shown here is derived from an EMBL/GenBank/DDBJ whole genome shotgun (WGS) entry which is preliminary data.</text>
</comment>
<feature type="domain" description="GIY-YIG" evidence="2">
    <location>
        <begin position="1"/>
        <end position="75"/>
    </location>
</feature>
<dbReference type="RefSeq" id="WP_094202631.1">
    <property type="nucleotide sequence ID" value="NZ_NDYI01000010.1"/>
</dbReference>
<dbReference type="Gene3D" id="3.40.1440.10">
    <property type="entry name" value="GIY-YIG endonuclease"/>
    <property type="match status" value="1"/>
</dbReference>
<dbReference type="AlphaFoldDB" id="A0A233W1B8"/>
<sequence length="103" mass="12237">MYYLYILECADKSLYTGITNDFSKRIKMHNNGKASKYTRARLPVNYVFMKKINNKSDALKLEIKTKKLTRDDKLKLINSNENEINEILKKLKYDINQLKLFIL</sequence>
<proteinExistence type="inferred from homology"/>
<dbReference type="PANTHER" id="PTHR34477">
    <property type="entry name" value="UPF0213 PROTEIN YHBQ"/>
    <property type="match status" value="1"/>
</dbReference>
<dbReference type="SUPFAM" id="SSF82771">
    <property type="entry name" value="GIY-YIG endonuclease"/>
    <property type="match status" value="1"/>
</dbReference>
<dbReference type="Pfam" id="PF01541">
    <property type="entry name" value="GIY-YIG"/>
    <property type="match status" value="1"/>
</dbReference>
<dbReference type="PANTHER" id="PTHR34477:SF1">
    <property type="entry name" value="UPF0213 PROTEIN YHBQ"/>
    <property type="match status" value="1"/>
</dbReference>
<accession>A0A233W1B8</accession>
<dbReference type="InterPro" id="IPR035901">
    <property type="entry name" value="GIY-YIG_endonuc_sf"/>
</dbReference>
<dbReference type="InterPro" id="IPR000305">
    <property type="entry name" value="GIY-YIG_endonuc"/>
</dbReference>
<reference evidence="4" key="1">
    <citation type="submission" date="2017-04" db="EMBL/GenBank/DDBJ databases">
        <title>Finegoldia magna isolated from orthopedic joint implant-associated infections.</title>
        <authorList>
            <person name="Bjorklund S."/>
            <person name="Bruggemann H."/>
            <person name="Jensen A."/>
            <person name="Hellmark B."/>
            <person name="Soderquist B."/>
        </authorList>
    </citation>
    <scope>NUCLEOTIDE SEQUENCE [LARGE SCALE GENOMIC DNA]</scope>
    <source>
        <strain evidence="4">08T492</strain>
    </source>
</reference>
<dbReference type="CDD" id="cd10456">
    <property type="entry name" value="GIY-YIG_UPF0213"/>
    <property type="match status" value="1"/>
</dbReference>
<evidence type="ECO:0000256" key="1">
    <source>
        <dbReference type="ARBA" id="ARBA00007435"/>
    </source>
</evidence>
<evidence type="ECO:0000259" key="2">
    <source>
        <dbReference type="PROSITE" id="PS50164"/>
    </source>
</evidence>
<organism evidence="3 4">
    <name type="scientific">Finegoldia magna</name>
    <name type="common">Peptostreptococcus magnus</name>
    <dbReference type="NCBI Taxonomy" id="1260"/>
    <lineage>
        <taxon>Bacteria</taxon>
        <taxon>Bacillati</taxon>
        <taxon>Bacillota</taxon>
        <taxon>Tissierellia</taxon>
        <taxon>Tissierellales</taxon>
        <taxon>Peptoniphilaceae</taxon>
        <taxon>Finegoldia</taxon>
    </lineage>
</organism>
<gene>
    <name evidence="3" type="ORF">B9N56_03375</name>
</gene>
<comment type="similarity">
    <text evidence="1">Belongs to the UPF0213 family.</text>
</comment>